<protein>
    <recommendedName>
        <fullName evidence="2">Stage 0 sporulation protein A homolog</fullName>
    </recommendedName>
</protein>
<dbReference type="CDD" id="cd17536">
    <property type="entry name" value="REC_YesN-like"/>
    <property type="match status" value="1"/>
</dbReference>
<keyword evidence="8" id="KW-0804">Transcription</keyword>
<keyword evidence="5" id="KW-0902">Two-component regulatory system</keyword>
<evidence type="ECO:0000256" key="6">
    <source>
        <dbReference type="ARBA" id="ARBA00023015"/>
    </source>
</evidence>
<dbReference type="GO" id="GO:0043565">
    <property type="term" value="F:sequence-specific DNA binding"/>
    <property type="evidence" value="ECO:0007669"/>
    <property type="project" value="InterPro"/>
</dbReference>
<sequence>MLQVLLVDDEPFIVQGLKVLIDWKEQGYEIAGTAANGMEALNFLHKTKVDLIIADIKMPVMTGLELLEVIRKEKISDAYFVILSGYGDFNFAQQAIRNNCLDYILKPVLKEELIKILEKLLSLNQGNKLQQQTDQRLKKAYLARNMISLIFGKYDQINLDYIYHHMHLSNGVRYIGIELDHMGQMEEFMDEEKRLQQRKLYDSCLEFLGEDGDHCILDVSSHEKSYDIGFIYCDYMANYQEICEKEYLEKFLKFLNCNTEISVVMLVGKKVADISQISKSYGTSCVLRSFQAFRVKRNIYFYEEEVQVNSSGILLCKESLDALLFAVEQNDKLQIITSVENLYKEMNQMGFNADTVDLNINYLLFQFIHLATQQDSYVNQEEIMHFISENTFEGGVMRGSKAHLSRFACEYAQYLAQLRKNVSRGVLYEVEKDIRENYAQNLTLRDLSKKYYVNSAYLGQMFRKKYGQSFKDYLNNYRIDQAVIKLLRTDEKIYRIAEEVGYHDLDYFVNRFITVKGCTPAKFRKHARQ</sequence>
<dbReference type="GO" id="GO:0000160">
    <property type="term" value="P:phosphorelay signal transduction system"/>
    <property type="evidence" value="ECO:0007669"/>
    <property type="project" value="UniProtKB-KW"/>
</dbReference>
<evidence type="ECO:0000256" key="3">
    <source>
        <dbReference type="ARBA" id="ARBA00022490"/>
    </source>
</evidence>
<keyword evidence="3" id="KW-0963">Cytoplasm</keyword>
<feature type="domain" description="HTH araC/xylS-type" evidence="11">
    <location>
        <begin position="428"/>
        <end position="526"/>
    </location>
</feature>
<evidence type="ECO:0000256" key="1">
    <source>
        <dbReference type="ARBA" id="ARBA00004496"/>
    </source>
</evidence>
<evidence type="ECO:0000256" key="7">
    <source>
        <dbReference type="ARBA" id="ARBA00023125"/>
    </source>
</evidence>
<evidence type="ECO:0000256" key="10">
    <source>
        <dbReference type="PROSITE-ProRule" id="PRU00169"/>
    </source>
</evidence>
<evidence type="ECO:0000256" key="9">
    <source>
        <dbReference type="ARBA" id="ARBA00024867"/>
    </source>
</evidence>
<name>A0A371JF97_9FIRM</name>
<evidence type="ECO:0000256" key="8">
    <source>
        <dbReference type="ARBA" id="ARBA00023163"/>
    </source>
</evidence>
<evidence type="ECO:0000313" key="13">
    <source>
        <dbReference type="EMBL" id="RDY31440.1"/>
    </source>
</evidence>
<dbReference type="Pfam" id="PF12833">
    <property type="entry name" value="HTH_18"/>
    <property type="match status" value="1"/>
</dbReference>
<dbReference type="SMART" id="SM00448">
    <property type="entry name" value="REC"/>
    <property type="match status" value="1"/>
</dbReference>
<feature type="domain" description="Response regulatory" evidence="12">
    <location>
        <begin position="3"/>
        <end position="121"/>
    </location>
</feature>
<dbReference type="PANTHER" id="PTHR42713">
    <property type="entry name" value="HISTIDINE KINASE-RELATED"/>
    <property type="match status" value="1"/>
</dbReference>
<dbReference type="RefSeq" id="WP_115804183.1">
    <property type="nucleotide sequence ID" value="NZ_NOKA02000015.1"/>
</dbReference>
<dbReference type="Gene3D" id="3.40.50.2300">
    <property type="match status" value="1"/>
</dbReference>
<dbReference type="Pfam" id="PF00072">
    <property type="entry name" value="Response_reg"/>
    <property type="match status" value="1"/>
</dbReference>
<dbReference type="AlphaFoldDB" id="A0A371JF97"/>
<dbReference type="GO" id="GO:0005737">
    <property type="term" value="C:cytoplasm"/>
    <property type="evidence" value="ECO:0007669"/>
    <property type="project" value="UniProtKB-SubCell"/>
</dbReference>
<evidence type="ECO:0000256" key="2">
    <source>
        <dbReference type="ARBA" id="ARBA00018672"/>
    </source>
</evidence>
<evidence type="ECO:0000313" key="14">
    <source>
        <dbReference type="Proteomes" id="UP000216411"/>
    </source>
</evidence>
<evidence type="ECO:0000256" key="5">
    <source>
        <dbReference type="ARBA" id="ARBA00023012"/>
    </source>
</evidence>
<dbReference type="InterPro" id="IPR051552">
    <property type="entry name" value="HptR"/>
</dbReference>
<dbReference type="OrthoDB" id="9794370at2"/>
<comment type="subcellular location">
    <subcellularLocation>
        <location evidence="1">Cytoplasm</location>
    </subcellularLocation>
</comment>
<dbReference type="PROSITE" id="PS00041">
    <property type="entry name" value="HTH_ARAC_FAMILY_1"/>
    <property type="match status" value="1"/>
</dbReference>
<gene>
    <name evidence="13" type="ORF">CG710_009360</name>
</gene>
<keyword evidence="7" id="KW-0238">DNA-binding</keyword>
<dbReference type="SMART" id="SM00342">
    <property type="entry name" value="HTH_ARAC"/>
    <property type="match status" value="1"/>
</dbReference>
<reference evidence="13 14" key="1">
    <citation type="journal article" date="2017" name="Genome Announc.">
        <title>Draft Genome Sequence of a Sporulating and Motile Strain of Lachnotalea glycerini Isolated from Water in Quebec City, Canada.</title>
        <authorList>
            <person name="Maheux A.F."/>
            <person name="Boudreau D.K."/>
            <person name="Berube E."/>
            <person name="Boissinot M."/>
            <person name="Raymond F."/>
            <person name="Brodeur S."/>
            <person name="Corbeil J."/>
            <person name="Isabel S."/>
            <person name="Omar R.F."/>
            <person name="Bergeron M.G."/>
        </authorList>
    </citation>
    <scope>NUCLEOTIDE SEQUENCE [LARGE SCALE GENOMIC DNA]</scope>
    <source>
        <strain evidence="13 14">CCRI-19302</strain>
    </source>
</reference>
<proteinExistence type="predicted"/>
<dbReference type="EMBL" id="NOKA02000015">
    <property type="protein sequence ID" value="RDY31440.1"/>
    <property type="molecule type" value="Genomic_DNA"/>
</dbReference>
<organism evidence="13 14">
    <name type="scientific">Lachnotalea glycerini</name>
    <dbReference type="NCBI Taxonomy" id="1763509"/>
    <lineage>
        <taxon>Bacteria</taxon>
        <taxon>Bacillati</taxon>
        <taxon>Bacillota</taxon>
        <taxon>Clostridia</taxon>
        <taxon>Lachnospirales</taxon>
        <taxon>Lachnospiraceae</taxon>
        <taxon>Lachnotalea</taxon>
    </lineage>
</organism>
<dbReference type="PROSITE" id="PS50110">
    <property type="entry name" value="RESPONSE_REGULATORY"/>
    <property type="match status" value="1"/>
</dbReference>
<dbReference type="PROSITE" id="PS01124">
    <property type="entry name" value="HTH_ARAC_FAMILY_2"/>
    <property type="match status" value="1"/>
</dbReference>
<evidence type="ECO:0000256" key="4">
    <source>
        <dbReference type="ARBA" id="ARBA00022553"/>
    </source>
</evidence>
<dbReference type="InterPro" id="IPR018060">
    <property type="entry name" value="HTH_AraC"/>
</dbReference>
<keyword evidence="4 10" id="KW-0597">Phosphoprotein</keyword>
<dbReference type="InterPro" id="IPR018062">
    <property type="entry name" value="HTH_AraC-typ_CS"/>
</dbReference>
<dbReference type="SUPFAM" id="SSF46689">
    <property type="entry name" value="Homeodomain-like"/>
    <property type="match status" value="1"/>
</dbReference>
<comment type="function">
    <text evidence="9">May play the central regulatory role in sporulation. It may be an element of the effector pathway responsible for the activation of sporulation genes in response to nutritional stress. Spo0A may act in concert with spo0H (a sigma factor) to control the expression of some genes that are critical to the sporulation process.</text>
</comment>
<dbReference type="InterPro" id="IPR011006">
    <property type="entry name" value="CheY-like_superfamily"/>
</dbReference>
<dbReference type="InterPro" id="IPR009057">
    <property type="entry name" value="Homeodomain-like_sf"/>
</dbReference>
<evidence type="ECO:0000259" key="12">
    <source>
        <dbReference type="PROSITE" id="PS50110"/>
    </source>
</evidence>
<keyword evidence="6" id="KW-0805">Transcription regulation</keyword>
<dbReference type="SUPFAM" id="SSF52172">
    <property type="entry name" value="CheY-like"/>
    <property type="match status" value="1"/>
</dbReference>
<dbReference type="InterPro" id="IPR001789">
    <property type="entry name" value="Sig_transdc_resp-reg_receiver"/>
</dbReference>
<comment type="caution">
    <text evidence="13">The sequence shown here is derived from an EMBL/GenBank/DDBJ whole genome shotgun (WGS) entry which is preliminary data.</text>
</comment>
<accession>A0A371JF97</accession>
<keyword evidence="14" id="KW-1185">Reference proteome</keyword>
<feature type="modified residue" description="4-aspartylphosphate" evidence="10">
    <location>
        <position position="55"/>
    </location>
</feature>
<dbReference type="Gene3D" id="1.10.10.60">
    <property type="entry name" value="Homeodomain-like"/>
    <property type="match status" value="2"/>
</dbReference>
<dbReference type="GO" id="GO:0003700">
    <property type="term" value="F:DNA-binding transcription factor activity"/>
    <property type="evidence" value="ECO:0007669"/>
    <property type="project" value="InterPro"/>
</dbReference>
<dbReference type="Proteomes" id="UP000216411">
    <property type="component" value="Unassembled WGS sequence"/>
</dbReference>
<evidence type="ECO:0000259" key="11">
    <source>
        <dbReference type="PROSITE" id="PS01124"/>
    </source>
</evidence>
<dbReference type="PANTHER" id="PTHR42713:SF3">
    <property type="entry name" value="TRANSCRIPTIONAL REGULATORY PROTEIN HPTR"/>
    <property type="match status" value="1"/>
</dbReference>